<evidence type="ECO:0000313" key="3">
    <source>
        <dbReference type="Proteomes" id="UP000017668"/>
    </source>
</evidence>
<evidence type="ECO:0000256" key="1">
    <source>
        <dbReference type="SAM" id="MobiDB-lite"/>
    </source>
</evidence>
<organism evidence="2 3">
    <name type="scientific">Bradyrhizobium lupini HPC(L)</name>
    <dbReference type="NCBI Taxonomy" id="1229491"/>
    <lineage>
        <taxon>Bacteria</taxon>
        <taxon>Pseudomonadati</taxon>
        <taxon>Pseudomonadota</taxon>
        <taxon>Alphaproteobacteria</taxon>
        <taxon>Hyphomicrobiales</taxon>
        <taxon>Nitrobacteraceae</taxon>
        <taxon>Bradyrhizobium</taxon>
    </lineage>
</organism>
<gene>
    <name evidence="2" type="ORF">C241_10821</name>
</gene>
<accession>A0ABP2RSF6</accession>
<dbReference type="Proteomes" id="UP000017668">
    <property type="component" value="Unassembled WGS sequence"/>
</dbReference>
<keyword evidence="3" id="KW-1185">Reference proteome</keyword>
<proteinExistence type="predicted"/>
<name>A0ABP2RSF6_RHILU</name>
<feature type="region of interest" description="Disordered" evidence="1">
    <location>
        <begin position="1"/>
        <end position="23"/>
    </location>
</feature>
<sequence length="23" mass="2467">MAGQFERADFSPEKLVRAATGNA</sequence>
<dbReference type="EMBL" id="AMQQ01000015">
    <property type="protein sequence ID" value="EKJ95937.1"/>
    <property type="molecule type" value="Genomic_DNA"/>
</dbReference>
<protein>
    <submittedName>
        <fullName evidence="2">ABC transporter permease</fullName>
    </submittedName>
</protein>
<reference evidence="2 3" key="1">
    <citation type="journal article" date="2013" name="Genome Announc.">
        <title>Genome Sequence of Rhizobium lupini HPC(L) Isolated from Saline Desert Soil, Kutch (Gujarat).</title>
        <authorList>
            <person name="Agarwal L."/>
            <person name="Purohit H.J."/>
        </authorList>
    </citation>
    <scope>NUCLEOTIDE SEQUENCE [LARGE SCALE GENOMIC DNA]</scope>
    <source>
        <strain evidence="3">HPC(L)</strain>
    </source>
</reference>
<evidence type="ECO:0000313" key="2">
    <source>
        <dbReference type="EMBL" id="EKJ95937.1"/>
    </source>
</evidence>
<comment type="caution">
    <text evidence="2">The sequence shown here is derived from an EMBL/GenBank/DDBJ whole genome shotgun (WGS) entry which is preliminary data.</text>
</comment>
<feature type="compositionally biased region" description="Basic and acidic residues" evidence="1">
    <location>
        <begin position="1"/>
        <end position="16"/>
    </location>
</feature>